<sequence>MIKPPTAPIAPPTTDPIGPTTDPTDAPKEAPVVVAFNVLA</sequence>
<protein>
    <submittedName>
        <fullName evidence="2">Uncharacterized protein</fullName>
    </submittedName>
</protein>
<proteinExistence type="predicted"/>
<accession>A0A8S5UBS9</accession>
<name>A0A8S5UBS9_9CAUD</name>
<feature type="region of interest" description="Disordered" evidence="1">
    <location>
        <begin position="1"/>
        <end position="29"/>
    </location>
</feature>
<organism evidence="2">
    <name type="scientific">Podoviridae sp. ctZkC8</name>
    <dbReference type="NCBI Taxonomy" id="2825259"/>
    <lineage>
        <taxon>Viruses</taxon>
        <taxon>Duplodnaviria</taxon>
        <taxon>Heunggongvirae</taxon>
        <taxon>Uroviricota</taxon>
        <taxon>Caudoviricetes</taxon>
    </lineage>
</organism>
<dbReference type="EMBL" id="BK016062">
    <property type="protein sequence ID" value="DAF91929.1"/>
    <property type="molecule type" value="Genomic_DNA"/>
</dbReference>
<evidence type="ECO:0000256" key="1">
    <source>
        <dbReference type="SAM" id="MobiDB-lite"/>
    </source>
</evidence>
<evidence type="ECO:0000313" key="2">
    <source>
        <dbReference type="EMBL" id="DAF91929.1"/>
    </source>
</evidence>
<feature type="compositionally biased region" description="Low complexity" evidence="1">
    <location>
        <begin position="15"/>
        <end position="24"/>
    </location>
</feature>
<feature type="compositionally biased region" description="Pro residues" evidence="1">
    <location>
        <begin position="1"/>
        <end position="14"/>
    </location>
</feature>
<reference evidence="2" key="1">
    <citation type="journal article" date="2021" name="Proc. Natl. Acad. Sci. U.S.A.">
        <title>A Catalog of Tens of Thousands of Viruses from Human Metagenomes Reveals Hidden Associations with Chronic Diseases.</title>
        <authorList>
            <person name="Tisza M.J."/>
            <person name="Buck C.B."/>
        </authorList>
    </citation>
    <scope>NUCLEOTIDE SEQUENCE</scope>
    <source>
        <strain evidence="2">CtZkC8</strain>
    </source>
</reference>